<keyword evidence="3" id="KW-0433">Leucine-rich repeat</keyword>
<feature type="region of interest" description="Disordered" evidence="5">
    <location>
        <begin position="206"/>
        <end position="231"/>
    </location>
</feature>
<dbReference type="GO" id="GO:1990904">
    <property type="term" value="C:ribonucleoprotein complex"/>
    <property type="evidence" value="ECO:0007669"/>
    <property type="project" value="UniProtKB-KW"/>
</dbReference>
<comment type="caution">
    <text evidence="6">The sequence shown here is derived from an EMBL/GenBank/DDBJ whole genome shotgun (WGS) entry which is preliminary data.</text>
</comment>
<proteinExistence type="predicted"/>
<dbReference type="GO" id="GO:0005737">
    <property type="term" value="C:cytoplasm"/>
    <property type="evidence" value="ECO:0007669"/>
    <property type="project" value="UniProtKB-SubCell"/>
</dbReference>
<dbReference type="PANTHER" id="PTHR46545">
    <property type="entry name" value="LEUCINE-RICH REPEAT-CONTAINING PROTEIN 51"/>
    <property type="match status" value="1"/>
</dbReference>
<evidence type="ECO:0000313" key="8">
    <source>
        <dbReference type="Proteomes" id="UP001642409"/>
    </source>
</evidence>
<comment type="subcellular location">
    <subcellularLocation>
        <location evidence="1">Cytoplasm</location>
    </subcellularLocation>
</comment>
<keyword evidence="4" id="KW-0677">Repeat</keyword>
<evidence type="ECO:0000256" key="1">
    <source>
        <dbReference type="ARBA" id="ARBA00004496"/>
    </source>
</evidence>
<keyword evidence="8" id="KW-1185">Reference proteome</keyword>
<sequence length="231" mass="26980">MRRKPNTNIKSDPERFYSAPNIQIDFSNIDCAHPSQLQSEEANNEAAVRKQMDAARNSAHKIVFGVKLNDCELIDLSGLSLLISKYCQPNEVTILDLRCNQLRSICELSAFTSLKYLYLHGNELEIDCLQYIPLQLENLTVHGNPLSLIVDYRTHFINHFKELKHLDFCPVTKNERKWAENAVVDLTVKRQNVVLQKMKTKGQIDEYREKMKQEQQKQKEELEKRMKKDQM</sequence>
<protein>
    <submittedName>
        <fullName evidence="6">U2 small nuclear ribonucleoprotein A' putative</fullName>
    </submittedName>
    <submittedName>
        <fullName evidence="7">U2_small nuclear ribonucleoprotein A' putative</fullName>
    </submittedName>
</protein>
<evidence type="ECO:0000313" key="7">
    <source>
        <dbReference type="EMBL" id="CAL6025750.1"/>
    </source>
</evidence>
<dbReference type="Gene3D" id="3.80.10.10">
    <property type="entry name" value="Ribonuclease Inhibitor"/>
    <property type="match status" value="1"/>
</dbReference>
<evidence type="ECO:0000256" key="2">
    <source>
        <dbReference type="ARBA" id="ARBA00022490"/>
    </source>
</evidence>
<evidence type="ECO:0000256" key="4">
    <source>
        <dbReference type="ARBA" id="ARBA00022737"/>
    </source>
</evidence>
<evidence type="ECO:0000256" key="3">
    <source>
        <dbReference type="ARBA" id="ARBA00022614"/>
    </source>
</evidence>
<reference evidence="6" key="1">
    <citation type="submission" date="2023-06" db="EMBL/GenBank/DDBJ databases">
        <authorList>
            <person name="Kurt Z."/>
        </authorList>
    </citation>
    <scope>NUCLEOTIDE SEQUENCE</scope>
</reference>
<dbReference type="Proteomes" id="UP001642409">
    <property type="component" value="Unassembled WGS sequence"/>
</dbReference>
<dbReference type="PANTHER" id="PTHR46545:SF1">
    <property type="entry name" value="LEUCINE-RICH REPEAT-CONTAINING PROTEIN 51"/>
    <property type="match status" value="1"/>
</dbReference>
<evidence type="ECO:0000256" key="5">
    <source>
        <dbReference type="SAM" id="MobiDB-lite"/>
    </source>
</evidence>
<dbReference type="InterPro" id="IPR032675">
    <property type="entry name" value="LRR_dom_sf"/>
</dbReference>
<dbReference type="AlphaFoldDB" id="A0AA86N8F0"/>
<dbReference type="EMBL" id="CATOUU010000062">
    <property type="protein sequence ID" value="CAI9914977.1"/>
    <property type="molecule type" value="Genomic_DNA"/>
</dbReference>
<keyword evidence="6" id="KW-0687">Ribonucleoprotein</keyword>
<organism evidence="6">
    <name type="scientific">Hexamita inflata</name>
    <dbReference type="NCBI Taxonomy" id="28002"/>
    <lineage>
        <taxon>Eukaryota</taxon>
        <taxon>Metamonada</taxon>
        <taxon>Diplomonadida</taxon>
        <taxon>Hexamitidae</taxon>
        <taxon>Hexamitinae</taxon>
        <taxon>Hexamita</taxon>
    </lineage>
</organism>
<name>A0AA86N8F0_9EUKA</name>
<accession>A0AA86N8F0</accession>
<gene>
    <name evidence="6" type="ORF">HINF_LOCUS2622</name>
    <name evidence="7" type="ORF">HINF_LOCUS30514</name>
</gene>
<keyword evidence="2" id="KW-0963">Cytoplasm</keyword>
<evidence type="ECO:0000313" key="6">
    <source>
        <dbReference type="EMBL" id="CAI9914977.1"/>
    </source>
</evidence>
<dbReference type="EMBL" id="CAXDID020000100">
    <property type="protein sequence ID" value="CAL6025750.1"/>
    <property type="molecule type" value="Genomic_DNA"/>
</dbReference>
<dbReference type="SUPFAM" id="SSF52058">
    <property type="entry name" value="L domain-like"/>
    <property type="match status" value="1"/>
</dbReference>
<reference evidence="7 8" key="2">
    <citation type="submission" date="2024-07" db="EMBL/GenBank/DDBJ databases">
        <authorList>
            <person name="Akdeniz Z."/>
        </authorList>
    </citation>
    <scope>NUCLEOTIDE SEQUENCE [LARGE SCALE GENOMIC DNA]</scope>
</reference>